<dbReference type="EMBL" id="CABL01000001">
    <property type="protein sequence ID" value="CBH74140.1"/>
    <property type="molecule type" value="Genomic_DNA"/>
</dbReference>
<accession>E6PCF6</accession>
<reference evidence="2" key="1">
    <citation type="submission" date="2009-10" db="EMBL/GenBank/DDBJ databases">
        <title>Diversity of trophic interactions inside an arsenic-rich microbial ecosystem.</title>
        <authorList>
            <person name="Bertin P.N."/>
            <person name="Heinrich-Salmeron A."/>
            <person name="Pelletier E."/>
            <person name="Goulhen-Chollet F."/>
            <person name="Arsene-Ploetze F."/>
            <person name="Gallien S."/>
            <person name="Calteau A."/>
            <person name="Vallenet D."/>
            <person name="Casiot C."/>
            <person name="Chane-Woon-Ming B."/>
            <person name="Giloteaux L."/>
            <person name="Barakat M."/>
            <person name="Bonnefoy V."/>
            <person name="Bruneel O."/>
            <person name="Chandler M."/>
            <person name="Cleiss J."/>
            <person name="Duran R."/>
            <person name="Elbaz-Poulichet F."/>
            <person name="Fonknechten N."/>
            <person name="Lauga B."/>
            <person name="Mornico D."/>
            <person name="Ortet P."/>
            <person name="Schaeffer C."/>
            <person name="Siguier P."/>
            <person name="Alexander Thil Smith A."/>
            <person name="Van Dorsselaer A."/>
            <person name="Weissenbach J."/>
            <person name="Medigue C."/>
            <person name="Le Paslier D."/>
        </authorList>
    </citation>
    <scope>NUCLEOTIDE SEQUENCE</scope>
</reference>
<dbReference type="GO" id="GO:0008234">
    <property type="term" value="F:cysteine-type peptidase activity"/>
    <property type="evidence" value="ECO:0007669"/>
    <property type="project" value="InterPro"/>
</dbReference>
<sequence length="518" mass="52696">MFFKRALLSTIAAFGALLLSACGGSNATFLPSQPSAPLAVATPATVPGFISGLTTPLTFNITIPSPGVGAVTGVSVSGNVIGQPAQTVTAPCTPTGCSVSVPNAPVGPSGYVINLTAGSSVLSTATIGQYVLYHAQSVGLSFGGTIASVKLSVEPTTVKIGTPQNVLLTLLAYDANGNRIVGSQGLTTPVLVTAPSGAPGTLPVIQFTSANQRLTFAYNGGSSGYGATTFTGTVGSLTGTATLAEHIPNDTVNVNGTTETVGGDQRMTNEMAAAFGDGSTTFSGAARRPLALRLPQSAMISVRPPSGNQGAQGSCVAWATGYMTASTISGLGSRNGYTSFLTGAGAPDYTKILSPAFIYNQIRLPNGGSLESDALTLLIAKGDPPWVDMPYNPADDLTKPSSMAFTAAQPNRITNFTYLPRNDPNGIAQIKASIAAGVPVPWGANVDAGFNNLTATSIWTGPTATGGGHAMAIVGYDDANQAFIVANSWGTDWANNGTFYLAYSSWNIPTSDTFIVNP</sequence>
<gene>
    <name evidence="2" type="ORF">CARN1_2027</name>
</gene>
<dbReference type="CDD" id="cd02619">
    <property type="entry name" value="Peptidase_C1"/>
    <property type="match status" value="1"/>
</dbReference>
<dbReference type="PROSITE" id="PS00639">
    <property type="entry name" value="THIOL_PROTEASE_HIS"/>
    <property type="match status" value="1"/>
</dbReference>
<dbReference type="Pfam" id="PF00112">
    <property type="entry name" value="Peptidase_C1"/>
    <property type="match status" value="1"/>
</dbReference>
<proteinExistence type="predicted"/>
<dbReference type="Gene3D" id="3.90.70.10">
    <property type="entry name" value="Cysteine proteinases"/>
    <property type="match status" value="1"/>
</dbReference>
<dbReference type="SMART" id="SM00645">
    <property type="entry name" value="Pept_C1"/>
    <property type="match status" value="1"/>
</dbReference>
<feature type="domain" description="Peptidase C1A papain C-terminal" evidence="1">
    <location>
        <begin position="294"/>
        <end position="517"/>
    </location>
</feature>
<protein>
    <recommendedName>
        <fullName evidence="1">Peptidase C1A papain C-terminal domain-containing protein</fullName>
    </recommendedName>
</protein>
<dbReference type="InterPro" id="IPR038765">
    <property type="entry name" value="Papain-like_cys_pep_sf"/>
</dbReference>
<comment type="caution">
    <text evidence="2">The sequence shown here is derived from an EMBL/GenBank/DDBJ whole genome shotgun (WGS) entry which is preliminary data.</text>
</comment>
<name>E6PCF6_9ZZZZ</name>
<dbReference type="AlphaFoldDB" id="E6PCF6"/>
<dbReference type="InterPro" id="IPR000668">
    <property type="entry name" value="Peptidase_C1A_C"/>
</dbReference>
<dbReference type="SUPFAM" id="SSF54001">
    <property type="entry name" value="Cysteine proteinases"/>
    <property type="match status" value="1"/>
</dbReference>
<evidence type="ECO:0000259" key="1">
    <source>
        <dbReference type="SMART" id="SM00645"/>
    </source>
</evidence>
<dbReference type="PROSITE" id="PS51257">
    <property type="entry name" value="PROKAR_LIPOPROTEIN"/>
    <property type="match status" value="1"/>
</dbReference>
<organism evidence="2">
    <name type="scientific">mine drainage metagenome</name>
    <dbReference type="NCBI Taxonomy" id="410659"/>
    <lineage>
        <taxon>unclassified sequences</taxon>
        <taxon>metagenomes</taxon>
        <taxon>ecological metagenomes</taxon>
    </lineage>
</organism>
<dbReference type="InterPro" id="IPR025660">
    <property type="entry name" value="Pept_his_AS"/>
</dbReference>
<dbReference type="GO" id="GO:0006508">
    <property type="term" value="P:proteolysis"/>
    <property type="evidence" value="ECO:0007669"/>
    <property type="project" value="InterPro"/>
</dbReference>
<evidence type="ECO:0000313" key="2">
    <source>
        <dbReference type="EMBL" id="CBH74140.1"/>
    </source>
</evidence>